<sequence>MVPAARLSSTAFTALVRSLGTHDSDADDASAEHGADQRPLWVGATTHAVERALILDTLAHTDGNRTHAASLLGISIRSLRNKLRDYAALGAAIPPPASGAP</sequence>
<name>A0A850P666_9PROT</name>
<dbReference type="AlphaFoldDB" id="A0A850P666"/>
<protein>
    <recommendedName>
        <fullName evidence="1">DNA binding HTH domain-containing protein</fullName>
    </recommendedName>
</protein>
<evidence type="ECO:0000313" key="3">
    <source>
        <dbReference type="Proteomes" id="UP000585665"/>
    </source>
</evidence>
<organism evidence="2 3">
    <name type="scientific">Ameyamaea chiangmaiensis</name>
    <dbReference type="NCBI Taxonomy" id="442969"/>
    <lineage>
        <taxon>Bacteria</taxon>
        <taxon>Pseudomonadati</taxon>
        <taxon>Pseudomonadota</taxon>
        <taxon>Alphaproteobacteria</taxon>
        <taxon>Acetobacterales</taxon>
        <taxon>Acetobacteraceae</taxon>
        <taxon>Ameyamaea</taxon>
    </lineage>
</organism>
<dbReference type="PRINTS" id="PR01590">
    <property type="entry name" value="HTHFIS"/>
</dbReference>
<feature type="domain" description="DNA binding HTH" evidence="1">
    <location>
        <begin position="49"/>
        <end position="86"/>
    </location>
</feature>
<dbReference type="SUPFAM" id="SSF46689">
    <property type="entry name" value="Homeodomain-like"/>
    <property type="match status" value="1"/>
</dbReference>
<dbReference type="InterPro" id="IPR002197">
    <property type="entry name" value="HTH_Fis"/>
</dbReference>
<evidence type="ECO:0000259" key="1">
    <source>
        <dbReference type="Pfam" id="PF02954"/>
    </source>
</evidence>
<dbReference type="Gene3D" id="1.10.10.60">
    <property type="entry name" value="Homeodomain-like"/>
    <property type="match status" value="1"/>
</dbReference>
<comment type="caution">
    <text evidence="2">The sequence shown here is derived from an EMBL/GenBank/DDBJ whole genome shotgun (WGS) entry which is preliminary data.</text>
</comment>
<dbReference type="InterPro" id="IPR009057">
    <property type="entry name" value="Homeodomain-like_sf"/>
</dbReference>
<keyword evidence="3" id="KW-1185">Reference proteome</keyword>
<dbReference type="Proteomes" id="UP000585665">
    <property type="component" value="Unassembled WGS sequence"/>
</dbReference>
<reference evidence="2 3" key="1">
    <citation type="submission" date="2020-06" db="EMBL/GenBank/DDBJ databases">
        <title>Description of novel acetic acid bacteria.</title>
        <authorList>
            <person name="Sombolestani A."/>
        </authorList>
    </citation>
    <scope>NUCLEOTIDE SEQUENCE [LARGE SCALE GENOMIC DNA]</scope>
    <source>
        <strain evidence="2 3">LMG 27010</strain>
    </source>
</reference>
<dbReference type="EMBL" id="JABXXR010000028">
    <property type="protein sequence ID" value="NVN40135.1"/>
    <property type="molecule type" value="Genomic_DNA"/>
</dbReference>
<proteinExistence type="predicted"/>
<evidence type="ECO:0000313" key="2">
    <source>
        <dbReference type="EMBL" id="NVN40135.1"/>
    </source>
</evidence>
<gene>
    <name evidence="2" type="ORF">HUK82_06095</name>
</gene>
<dbReference type="Pfam" id="PF02954">
    <property type="entry name" value="HTH_8"/>
    <property type="match status" value="1"/>
</dbReference>
<accession>A0A850P666</accession>
<dbReference type="GO" id="GO:0043565">
    <property type="term" value="F:sequence-specific DNA binding"/>
    <property type="evidence" value="ECO:0007669"/>
    <property type="project" value="InterPro"/>
</dbReference>